<evidence type="ECO:0000313" key="2">
    <source>
        <dbReference type="Proteomes" id="UP001408789"/>
    </source>
</evidence>
<name>A0AAP0C2J4_9ASTR</name>
<dbReference type="AlphaFoldDB" id="A0AAP0C2J4"/>
<gene>
    <name evidence="1" type="ORF">SSX86_033087</name>
</gene>
<dbReference type="PANTHER" id="PTHR43752:SF2">
    <property type="entry name" value="BNR_ASP-BOX REPEAT FAMILY PROTEIN"/>
    <property type="match status" value="1"/>
</dbReference>
<organism evidence="1 2">
    <name type="scientific">Deinandra increscens subsp. villosa</name>
    <dbReference type="NCBI Taxonomy" id="3103831"/>
    <lineage>
        <taxon>Eukaryota</taxon>
        <taxon>Viridiplantae</taxon>
        <taxon>Streptophyta</taxon>
        <taxon>Embryophyta</taxon>
        <taxon>Tracheophyta</taxon>
        <taxon>Spermatophyta</taxon>
        <taxon>Magnoliopsida</taxon>
        <taxon>eudicotyledons</taxon>
        <taxon>Gunneridae</taxon>
        <taxon>Pentapetalae</taxon>
        <taxon>asterids</taxon>
        <taxon>campanulids</taxon>
        <taxon>Asterales</taxon>
        <taxon>Asteraceae</taxon>
        <taxon>Asteroideae</taxon>
        <taxon>Heliantheae alliance</taxon>
        <taxon>Madieae</taxon>
        <taxon>Madiinae</taxon>
        <taxon>Deinandra</taxon>
    </lineage>
</organism>
<sequence length="192" mass="21535">MERPATGISAPIHLSTRKFSTLPPSSLADCIDGSKSFVRVFDSRGLQIFTRCGMLWFLHVGLLKSYHETLHNAPTLQGESSTLHNAPTLQGTPYILLSDCGCGQRYLAADGYRHPPVIADEQEAVPMWNSLLFKMPSNELLLFYKLGHEVQKRVSELLLISGFHGEVLFPFLEVLHQIRFKLGRSGMIILQK</sequence>
<dbReference type="EMBL" id="JBCNJP010018882">
    <property type="protein sequence ID" value="KAK9047951.1"/>
    <property type="molecule type" value="Genomic_DNA"/>
</dbReference>
<reference evidence="1 2" key="1">
    <citation type="submission" date="2024-04" db="EMBL/GenBank/DDBJ databases">
        <title>The reference genome of an endangered Asteraceae, Deinandra increscens subsp. villosa, native to the Central Coast of California.</title>
        <authorList>
            <person name="Guilliams M."/>
            <person name="Hasenstab-Lehman K."/>
            <person name="Meyer R."/>
            <person name="Mcevoy S."/>
        </authorList>
    </citation>
    <scope>NUCLEOTIDE SEQUENCE [LARGE SCALE GENOMIC DNA]</scope>
    <source>
        <tissue evidence="1">Leaf</tissue>
    </source>
</reference>
<evidence type="ECO:0000313" key="1">
    <source>
        <dbReference type="EMBL" id="KAK9047951.1"/>
    </source>
</evidence>
<keyword evidence="2" id="KW-1185">Reference proteome</keyword>
<feature type="non-terminal residue" evidence="1">
    <location>
        <position position="192"/>
    </location>
</feature>
<comment type="caution">
    <text evidence="1">The sequence shown here is derived from an EMBL/GenBank/DDBJ whole genome shotgun (WGS) entry which is preliminary data.</text>
</comment>
<proteinExistence type="predicted"/>
<protein>
    <submittedName>
        <fullName evidence="1">Uncharacterized protein</fullName>
    </submittedName>
</protein>
<dbReference type="Proteomes" id="UP001408789">
    <property type="component" value="Unassembled WGS sequence"/>
</dbReference>
<dbReference type="PANTHER" id="PTHR43752">
    <property type="entry name" value="BNR/ASP-BOX REPEAT FAMILY PROTEIN"/>
    <property type="match status" value="1"/>
</dbReference>
<accession>A0AAP0C2J4</accession>